<dbReference type="InterPro" id="IPR050360">
    <property type="entry name" value="MFS_Sugar_Transporters"/>
</dbReference>
<feature type="transmembrane region" description="Helical" evidence="9">
    <location>
        <begin position="666"/>
        <end position="685"/>
    </location>
</feature>
<keyword evidence="7" id="KW-0325">Glycoprotein</keyword>
<feature type="transmembrane region" description="Helical" evidence="9">
    <location>
        <begin position="364"/>
        <end position="390"/>
    </location>
</feature>
<evidence type="ECO:0000256" key="7">
    <source>
        <dbReference type="ARBA" id="ARBA00023180"/>
    </source>
</evidence>
<feature type="transmembrane region" description="Helical" evidence="9">
    <location>
        <begin position="532"/>
        <end position="553"/>
    </location>
</feature>
<feature type="transmembrane region" description="Helical" evidence="9">
    <location>
        <begin position="440"/>
        <end position="459"/>
    </location>
</feature>
<dbReference type="PROSITE" id="PS50850">
    <property type="entry name" value="MFS"/>
    <property type="match status" value="1"/>
</dbReference>
<evidence type="ECO:0000256" key="8">
    <source>
        <dbReference type="SAM" id="MobiDB-lite"/>
    </source>
</evidence>
<feature type="region of interest" description="Disordered" evidence="8">
    <location>
        <begin position="1"/>
        <end position="22"/>
    </location>
</feature>
<evidence type="ECO:0000256" key="6">
    <source>
        <dbReference type="ARBA" id="ARBA00023136"/>
    </source>
</evidence>
<evidence type="ECO:0000256" key="5">
    <source>
        <dbReference type="ARBA" id="ARBA00022989"/>
    </source>
</evidence>
<feature type="transmembrane region" description="Helical" evidence="9">
    <location>
        <begin position="799"/>
        <end position="817"/>
    </location>
</feature>
<dbReference type="PRINTS" id="PR00171">
    <property type="entry name" value="SUGRTRNSPORT"/>
</dbReference>
<dbReference type="PANTHER" id="PTHR48022">
    <property type="entry name" value="PLASTIDIC GLUCOSE TRANSPORTER 4"/>
    <property type="match status" value="1"/>
</dbReference>
<dbReference type="GeneID" id="85313588"/>
<feature type="transmembrane region" description="Helical" evidence="9">
    <location>
        <begin position="694"/>
        <end position="714"/>
    </location>
</feature>
<dbReference type="InterPro" id="IPR005829">
    <property type="entry name" value="Sugar_transporter_CS"/>
</dbReference>
<dbReference type="InterPro" id="IPR020846">
    <property type="entry name" value="MFS_dom"/>
</dbReference>
<dbReference type="Pfam" id="PF05721">
    <property type="entry name" value="PhyH"/>
    <property type="match status" value="1"/>
</dbReference>
<dbReference type="InterPro" id="IPR008775">
    <property type="entry name" value="Phytyl_CoA_dOase-like"/>
</dbReference>
<dbReference type="RefSeq" id="XP_060288318.1">
    <property type="nucleotide sequence ID" value="XM_060430401.1"/>
</dbReference>
<dbReference type="Pfam" id="PF00083">
    <property type="entry name" value="Sugar_tr"/>
    <property type="match status" value="1"/>
</dbReference>
<feature type="transmembrane region" description="Helical" evidence="9">
    <location>
        <begin position="626"/>
        <end position="646"/>
    </location>
</feature>
<keyword evidence="5 9" id="KW-1133">Transmembrane helix</keyword>
<evidence type="ECO:0000256" key="2">
    <source>
        <dbReference type="ARBA" id="ARBA00010992"/>
    </source>
</evidence>
<keyword evidence="12" id="KW-1185">Reference proteome</keyword>
<protein>
    <submittedName>
        <fullName evidence="11">MFS quinate transporter</fullName>
    </submittedName>
</protein>
<dbReference type="InterPro" id="IPR036259">
    <property type="entry name" value="MFS_trans_sf"/>
</dbReference>
<evidence type="ECO:0000256" key="1">
    <source>
        <dbReference type="ARBA" id="ARBA00004141"/>
    </source>
</evidence>
<name>A0AAJ0C8V8_9PEZI</name>
<dbReference type="GO" id="GO:0016020">
    <property type="term" value="C:membrane"/>
    <property type="evidence" value="ECO:0007669"/>
    <property type="project" value="UniProtKB-SubCell"/>
</dbReference>
<dbReference type="SUPFAM" id="SSF51197">
    <property type="entry name" value="Clavaminate synthase-like"/>
    <property type="match status" value="1"/>
</dbReference>
<dbReference type="SUPFAM" id="SSF103473">
    <property type="entry name" value="MFS general substrate transporter"/>
    <property type="match status" value="1"/>
</dbReference>
<keyword evidence="4 9" id="KW-0812">Transmembrane</keyword>
<reference evidence="11" key="1">
    <citation type="submission" date="2023-06" db="EMBL/GenBank/DDBJ databases">
        <title>Genome-scale phylogeny and comparative genomics of the fungal order Sordariales.</title>
        <authorList>
            <consortium name="Lawrence Berkeley National Laboratory"/>
            <person name="Hensen N."/>
            <person name="Bonometti L."/>
            <person name="Westerberg I."/>
            <person name="Brannstrom I.O."/>
            <person name="Guillou S."/>
            <person name="Cros-Aarteil S."/>
            <person name="Calhoun S."/>
            <person name="Haridas S."/>
            <person name="Kuo A."/>
            <person name="Mondo S."/>
            <person name="Pangilinan J."/>
            <person name="Riley R."/>
            <person name="Labutti K."/>
            <person name="Andreopoulos B."/>
            <person name="Lipzen A."/>
            <person name="Chen C."/>
            <person name="Yanf M."/>
            <person name="Daum C."/>
            <person name="Ng V."/>
            <person name="Clum A."/>
            <person name="Steindorff A."/>
            <person name="Ohm R."/>
            <person name="Martin F."/>
            <person name="Silar P."/>
            <person name="Natvig D."/>
            <person name="Lalanne C."/>
            <person name="Gautier V."/>
            <person name="Ament-Velasquez S.L."/>
            <person name="Kruys A."/>
            <person name="Hutchinson M.I."/>
            <person name="Powell A.J."/>
            <person name="Barry K."/>
            <person name="Miller A.N."/>
            <person name="Grigoriev I.V."/>
            <person name="Debuchy R."/>
            <person name="Gladieux P."/>
            <person name="Thoren M.H."/>
            <person name="Johannesson H."/>
        </authorList>
    </citation>
    <scope>NUCLEOTIDE SEQUENCE</scope>
    <source>
        <strain evidence="11">8032-3</strain>
    </source>
</reference>
<dbReference type="PROSITE" id="PS00217">
    <property type="entry name" value="SUGAR_TRANSPORT_2"/>
    <property type="match status" value="1"/>
</dbReference>
<dbReference type="FunFam" id="1.20.1250.20:FF:000026">
    <property type="entry name" value="MFS quinate transporter QutD"/>
    <property type="match status" value="1"/>
</dbReference>
<feature type="transmembrane region" description="Helical" evidence="9">
    <location>
        <begin position="465"/>
        <end position="487"/>
    </location>
</feature>
<dbReference type="AlphaFoldDB" id="A0AAJ0C8V8"/>
<organism evidence="11 12">
    <name type="scientific">Phialemonium atrogriseum</name>
    <dbReference type="NCBI Taxonomy" id="1093897"/>
    <lineage>
        <taxon>Eukaryota</taxon>
        <taxon>Fungi</taxon>
        <taxon>Dikarya</taxon>
        <taxon>Ascomycota</taxon>
        <taxon>Pezizomycotina</taxon>
        <taxon>Sordariomycetes</taxon>
        <taxon>Sordariomycetidae</taxon>
        <taxon>Cephalothecales</taxon>
        <taxon>Cephalothecaceae</taxon>
        <taxon>Phialemonium</taxon>
    </lineage>
</organism>
<comment type="caution">
    <text evidence="11">The sequence shown here is derived from an EMBL/GenBank/DDBJ whole genome shotgun (WGS) entry which is preliminary data.</text>
</comment>
<feature type="transmembrane region" description="Helical" evidence="9">
    <location>
        <begin position="499"/>
        <end position="520"/>
    </location>
</feature>
<proteinExistence type="inferred from homology"/>
<gene>
    <name evidence="11" type="ORF">QBC33DRAFT_564607</name>
</gene>
<evidence type="ECO:0000256" key="3">
    <source>
        <dbReference type="ARBA" id="ARBA00022448"/>
    </source>
</evidence>
<feature type="domain" description="Major facilitator superfamily (MFS) profile" evidence="10">
    <location>
        <begin position="366"/>
        <end position="821"/>
    </location>
</feature>
<dbReference type="InterPro" id="IPR003663">
    <property type="entry name" value="Sugar/inositol_transpt"/>
</dbReference>
<dbReference type="NCBIfam" id="TIGR00879">
    <property type="entry name" value="SP"/>
    <property type="match status" value="1"/>
</dbReference>
<dbReference type="Gene3D" id="1.20.1250.20">
    <property type="entry name" value="MFS general substrate transporter like domains"/>
    <property type="match status" value="1"/>
</dbReference>
<comment type="subcellular location">
    <subcellularLocation>
        <location evidence="1">Membrane</location>
        <topology evidence="1">Multi-pass membrane protein</topology>
    </subcellularLocation>
</comment>
<evidence type="ECO:0000256" key="4">
    <source>
        <dbReference type="ARBA" id="ARBA00022692"/>
    </source>
</evidence>
<dbReference type="EMBL" id="MU838997">
    <property type="protein sequence ID" value="KAK1772105.1"/>
    <property type="molecule type" value="Genomic_DNA"/>
</dbReference>
<dbReference type="Gene3D" id="2.60.120.620">
    <property type="entry name" value="q2cbj1_9rhob like domain"/>
    <property type="match status" value="1"/>
</dbReference>
<evidence type="ECO:0000313" key="12">
    <source>
        <dbReference type="Proteomes" id="UP001244011"/>
    </source>
</evidence>
<evidence type="ECO:0000259" key="10">
    <source>
        <dbReference type="PROSITE" id="PS50850"/>
    </source>
</evidence>
<dbReference type="Proteomes" id="UP001244011">
    <property type="component" value="Unassembled WGS sequence"/>
</dbReference>
<evidence type="ECO:0000313" key="11">
    <source>
        <dbReference type="EMBL" id="KAK1772105.1"/>
    </source>
</evidence>
<feature type="transmembrane region" description="Helical" evidence="9">
    <location>
        <begin position="410"/>
        <end position="433"/>
    </location>
</feature>
<comment type="similarity">
    <text evidence="2">Belongs to the major facilitator superfamily. Sugar transporter (TC 2.A.1.1) family.</text>
</comment>
<accession>A0AAJ0C8V8</accession>
<dbReference type="InterPro" id="IPR005828">
    <property type="entry name" value="MFS_sugar_transport-like"/>
</dbReference>
<dbReference type="PANTHER" id="PTHR48022:SF21">
    <property type="entry name" value="QUINATE TRANSPORTER, PUTATIVE (AFU_ORTHOLOGUE AFUA_6G06960)-RELATED"/>
    <property type="match status" value="1"/>
</dbReference>
<sequence length="869" mass="96429">MAPTRSEPWPLEPSPAVSSQKQNVTNAMTDDMYGKYCPAEPATLQLESNFGPMDPEAIGYLQPTTMDTPLEEMRRRFAHDGYLFVKKCIPKEASLECRRAYFEHMRPSGLLKEGSDPVDGIFSHADSRKYLPPGNLRRLFGLKDDPESDRYVELMISAHEAPFYLDLCANRELRDFVSRFTGWAKPHMLQRTMLRAFVPDSELTPVHYDQMYLRAGPPTSLTAWVPIGDVSLEGGGLMYLERSTDIGRKTEGDFAKHAGNLTDEEMVSAFNKNMSDGGFLSRDTVAYGKGVRRKWLVAEYEAGDVIFHSPYMVHASCKNKDPNSKIRLATDLRFVDPEKPYDHKFVRNEAIKTDPPEIYNLRTVLVSLAACSGALLFGMDMGIIGGVLAMDTFKEQYGLTDKPDPVIANLSSNIVSVIQAGAFAGCIISMWLANRIGRRLSLIFASILIFIGVALQAAASGHIALIYVGRFITGIAIGIASTVNPLYVSENAPRGIRGLLTGCYQLSIVTGMTLAFWINYGCLIHVSGHAQYIIPLALQALPAISLFFGMLFANESPRFLAQKTPDKALAVLATLRGLPADHPYVRGEMESITLQLEEERALAFNGSGWTLVKEAFTVKSYRRRTFLCITLMMWSNLTGTNAMTYYSPTIFKSVGLSSSQAGLLATGVYGIVKMISCLIFILFVTDSLGRRKSLLWTGIVQGLALFYVGFYIRFDPPTVDSPPGAAGYVAIVAIYIFASMYQFGWGPVVWTYCAEIPAARMRALQMGMATASQWLFNFVVAKGTLSMFATMGKGGFGTYFLYGSFCFIMVVFAWFFVPETKGLSLEDMDELFAQDSVRGKFVPTRSVLVNEECDVKIVEDQRFDHVDRV</sequence>
<keyword evidence="6 9" id="KW-0472">Membrane</keyword>
<dbReference type="GO" id="GO:0005351">
    <property type="term" value="F:carbohydrate:proton symporter activity"/>
    <property type="evidence" value="ECO:0007669"/>
    <property type="project" value="TreeGrafter"/>
</dbReference>
<keyword evidence="3" id="KW-0813">Transport</keyword>
<feature type="transmembrane region" description="Helical" evidence="9">
    <location>
        <begin position="726"/>
        <end position="753"/>
    </location>
</feature>
<feature type="transmembrane region" description="Helical" evidence="9">
    <location>
        <begin position="774"/>
        <end position="793"/>
    </location>
</feature>
<evidence type="ECO:0000256" key="9">
    <source>
        <dbReference type="SAM" id="Phobius"/>
    </source>
</evidence>